<gene>
    <name evidence="1" type="ORF">KC614_03705</name>
</gene>
<evidence type="ECO:0000313" key="2">
    <source>
        <dbReference type="Proteomes" id="UP000751518"/>
    </source>
</evidence>
<reference evidence="1" key="2">
    <citation type="journal article" date="2021" name="Microbiome">
        <title>Successional dynamics and alternative stable states in a saline activated sludge microbial community over 9 years.</title>
        <authorList>
            <person name="Wang Y."/>
            <person name="Ye J."/>
            <person name="Ju F."/>
            <person name="Liu L."/>
            <person name="Boyd J.A."/>
            <person name="Deng Y."/>
            <person name="Parks D.H."/>
            <person name="Jiang X."/>
            <person name="Yin X."/>
            <person name="Woodcroft B.J."/>
            <person name="Tyson G.W."/>
            <person name="Hugenholtz P."/>
            <person name="Polz M.F."/>
            <person name="Zhang T."/>
        </authorList>
    </citation>
    <scope>NUCLEOTIDE SEQUENCE</scope>
    <source>
        <strain evidence="1">HKST-UBA03</strain>
    </source>
</reference>
<comment type="caution">
    <text evidence="1">The sequence shown here is derived from an EMBL/GenBank/DDBJ whole genome shotgun (WGS) entry which is preliminary data.</text>
</comment>
<dbReference type="Proteomes" id="UP000751518">
    <property type="component" value="Unassembled WGS sequence"/>
</dbReference>
<protein>
    <submittedName>
        <fullName evidence="1">Uncharacterized protein</fullName>
    </submittedName>
</protein>
<evidence type="ECO:0000313" key="1">
    <source>
        <dbReference type="EMBL" id="MCA9392282.1"/>
    </source>
</evidence>
<dbReference type="AlphaFoldDB" id="A0A955LK87"/>
<dbReference type="EMBL" id="JAGQKZ010000034">
    <property type="protein sequence ID" value="MCA9392282.1"/>
    <property type="molecule type" value="Genomic_DNA"/>
</dbReference>
<accession>A0A955LK87</accession>
<organism evidence="1 2">
    <name type="scientific">candidate division WWE3 bacterium</name>
    <dbReference type="NCBI Taxonomy" id="2053526"/>
    <lineage>
        <taxon>Bacteria</taxon>
        <taxon>Katanobacteria</taxon>
    </lineage>
</organism>
<reference evidence="1" key="1">
    <citation type="submission" date="2020-04" db="EMBL/GenBank/DDBJ databases">
        <authorList>
            <person name="Zhang T."/>
        </authorList>
    </citation>
    <scope>NUCLEOTIDE SEQUENCE</scope>
    <source>
        <strain evidence="1">HKST-UBA03</strain>
    </source>
</reference>
<sequence length="355" mass="37493">MTTVTGLTAARMAEIEAASIVDGEVVGDNLILKKFDTSTIDAGNVRGPKGDPGDPGEDGVGIAAGGSTGQVLAKVDGTDYNVAWQTINRLASVGLEWTSYELELTDAEGIVMMYSTDPMTVTIPEDADTDFPVGTQISVVQANTGTVNIEGAEIDSSPGTYVTVGYPDLYLPTLLGNGAKVDLIKLGPNAWILVGNGNLLTTENGWQTFTPTIEATGADPSLGTSPEKHGIYIVDAWKRVSGYATVRWGGTGQTQGNGYYFMKLPQSYPGVNVDSSEYSPIGAISAGFSSLGHKHGMLHFDGLSGTPRTNWAIGAVDADDETPGASFLGHNIPDRSAWSDCENIHYVFQYQHDDS</sequence>
<proteinExistence type="predicted"/>
<name>A0A955LK87_UNCKA</name>